<dbReference type="InterPro" id="IPR001650">
    <property type="entry name" value="Helicase_C-like"/>
</dbReference>
<protein>
    <submittedName>
        <fullName evidence="3">Type I restriction enzyme R subunit</fullName>
        <ecNumber evidence="3">3.1.21.3</ecNumber>
    </submittedName>
</protein>
<dbReference type="RefSeq" id="WP_221302803.1">
    <property type="nucleotide sequence ID" value="NZ_BAABEW010000022.1"/>
</dbReference>
<dbReference type="PROSITE" id="PS51192">
    <property type="entry name" value="HELICASE_ATP_BIND_1"/>
    <property type="match status" value="1"/>
</dbReference>
<dbReference type="InterPro" id="IPR050742">
    <property type="entry name" value="Helicase_Restrict-Modif_Enz"/>
</dbReference>
<evidence type="ECO:0000259" key="2">
    <source>
        <dbReference type="PROSITE" id="PS51192"/>
    </source>
</evidence>
<sequence length="862" mass="96867">MDFRLIYASSRDRVEHVLFALKHEGNRAEILFVDGAAERFHKRDGKGRTTLTGWQELLETVRARHAGEAATLVSPADIAANDFQLMVSRYARSQLTDAVDAALRAGEVVRLEELVEFIRPVPISAADAEVNNPTQALEVGVADLPEFGYIREPQKRVQLASLRNELQPLDILIAVKGMSTGEEGDVTAYPTPDELWAKTFAEANAWRDRFAAIPFEDKGGAWESRYYQEIAIRRVLEAISEGRDRLLLTLATGTGKTAIAFQIAWKLYHSRWNVADWKSGAAPSRRPRILFLADRNILADQAYNAFSAFPEDALVRIEPGEIRRQGRVPKNGSVFFTIFQTFMSGPGDSPYFGDYPPDFFDFIVIDECHRGGANDEGQWRAILNYFAPAVQLGLTATPKRKANADTYTYFGEPVYTYSLKDGINDGFLTPFKVKQIASTIDDYTYTPDDAVIAGEVVQGKRYVESEFNRVIVIPEREAYRVKLLMGMIDQREKTLVFCATQEHALLMRDLINQVKTSTDPNYCVRVTADDGAIGDRFLRDFQDNEKTIPTILTTSQKLSTGVDARNVRNIVLMRPVNSMIEFKQIIGRGTRLYDGKDYFTIYDFVKAHHHFADPEWDGEPQEPEPPRAPPEPRPEEPDPEDPGPLPEPEPPRVKTMVKLADGKARSIQSMTATTFWSADGRPMSAAQFLETLFGTLPEFFKDEDELRRLWGEPETRKKLLHDLADRGFGKEPLAEMQRIIDAEKSDLFDVLAYVAFASAPLSREDRAEAARQASAAELTDKQRAFLDFVLAQYVDQGVYELGQEKLAPLLRLRYRALPDAFAELGKAEDVRTVFVGFQKHLYRIPSSQVFVTSGSQGGGGAP</sequence>
<keyword evidence="4" id="KW-1185">Reference proteome</keyword>
<name>A0A7W8HI89_9BURK</name>
<dbReference type="Pfam" id="PF04851">
    <property type="entry name" value="ResIII"/>
    <property type="match status" value="1"/>
</dbReference>
<dbReference type="GO" id="GO:0003677">
    <property type="term" value="F:DNA binding"/>
    <property type="evidence" value="ECO:0007669"/>
    <property type="project" value="InterPro"/>
</dbReference>
<dbReference type="PANTHER" id="PTHR47396">
    <property type="entry name" value="TYPE I RESTRICTION ENZYME ECOKI R PROTEIN"/>
    <property type="match status" value="1"/>
</dbReference>
<accession>A0A7W8HI89</accession>
<dbReference type="Pfam" id="PF08463">
    <property type="entry name" value="EcoEI_R_C"/>
    <property type="match status" value="1"/>
</dbReference>
<organism evidence="3 4">
    <name type="scientific">Quisquiliibacterium transsilvanicum</name>
    <dbReference type="NCBI Taxonomy" id="1549638"/>
    <lineage>
        <taxon>Bacteria</taxon>
        <taxon>Pseudomonadati</taxon>
        <taxon>Pseudomonadota</taxon>
        <taxon>Betaproteobacteria</taxon>
        <taxon>Burkholderiales</taxon>
        <taxon>Burkholderiaceae</taxon>
        <taxon>Quisquiliibacterium</taxon>
    </lineage>
</organism>
<dbReference type="GO" id="GO:0005829">
    <property type="term" value="C:cytosol"/>
    <property type="evidence" value="ECO:0007669"/>
    <property type="project" value="TreeGrafter"/>
</dbReference>
<gene>
    <name evidence="3" type="ORF">HNQ70_002567</name>
</gene>
<dbReference type="InterPro" id="IPR006935">
    <property type="entry name" value="Helicase/UvrB_N"/>
</dbReference>
<dbReference type="CDD" id="cd18032">
    <property type="entry name" value="DEXHc_RE_I_III_res"/>
    <property type="match status" value="1"/>
</dbReference>
<dbReference type="EMBL" id="JACHGB010000005">
    <property type="protein sequence ID" value="MBB5272544.1"/>
    <property type="molecule type" value="Genomic_DNA"/>
</dbReference>
<dbReference type="InterPro" id="IPR014001">
    <property type="entry name" value="Helicase_ATP-bd"/>
</dbReference>
<dbReference type="EC" id="3.1.21.3" evidence="3"/>
<dbReference type="PANTHER" id="PTHR47396:SF1">
    <property type="entry name" value="ATP-DEPENDENT HELICASE IRC3-RELATED"/>
    <property type="match status" value="1"/>
</dbReference>
<evidence type="ECO:0000313" key="3">
    <source>
        <dbReference type="EMBL" id="MBB5272544.1"/>
    </source>
</evidence>
<dbReference type="InterPro" id="IPR027417">
    <property type="entry name" value="P-loop_NTPase"/>
</dbReference>
<feature type="domain" description="Helicase ATP-binding" evidence="2">
    <location>
        <begin position="237"/>
        <end position="416"/>
    </location>
</feature>
<dbReference type="Pfam" id="PF00271">
    <property type="entry name" value="Helicase_C"/>
    <property type="match status" value="1"/>
</dbReference>
<evidence type="ECO:0000313" key="4">
    <source>
        <dbReference type="Proteomes" id="UP000532440"/>
    </source>
</evidence>
<dbReference type="SMART" id="SM00487">
    <property type="entry name" value="DEXDc"/>
    <property type="match status" value="1"/>
</dbReference>
<dbReference type="SUPFAM" id="SSF52540">
    <property type="entry name" value="P-loop containing nucleoside triphosphate hydrolases"/>
    <property type="match status" value="1"/>
</dbReference>
<reference evidence="3 4" key="1">
    <citation type="submission" date="2020-08" db="EMBL/GenBank/DDBJ databases">
        <title>Genomic Encyclopedia of Type Strains, Phase IV (KMG-IV): sequencing the most valuable type-strain genomes for metagenomic binning, comparative biology and taxonomic classification.</title>
        <authorList>
            <person name="Goeker M."/>
        </authorList>
    </citation>
    <scope>NUCLEOTIDE SEQUENCE [LARGE SCALE GENOMIC DNA]</scope>
    <source>
        <strain evidence="3 4">DSM 29781</strain>
    </source>
</reference>
<dbReference type="CDD" id="cd18799">
    <property type="entry name" value="SF2_C_EcoAI-like"/>
    <property type="match status" value="1"/>
</dbReference>
<dbReference type="Proteomes" id="UP000532440">
    <property type="component" value="Unassembled WGS sequence"/>
</dbReference>
<feature type="region of interest" description="Disordered" evidence="1">
    <location>
        <begin position="613"/>
        <end position="652"/>
    </location>
</feature>
<proteinExistence type="predicted"/>
<dbReference type="GO" id="GO:0005524">
    <property type="term" value="F:ATP binding"/>
    <property type="evidence" value="ECO:0007669"/>
    <property type="project" value="InterPro"/>
</dbReference>
<comment type="caution">
    <text evidence="3">The sequence shown here is derived from an EMBL/GenBank/DDBJ whole genome shotgun (WGS) entry which is preliminary data.</text>
</comment>
<dbReference type="GO" id="GO:0009035">
    <property type="term" value="F:type I site-specific deoxyribonuclease activity"/>
    <property type="evidence" value="ECO:0007669"/>
    <property type="project" value="UniProtKB-EC"/>
</dbReference>
<dbReference type="AlphaFoldDB" id="A0A7W8HI89"/>
<keyword evidence="3" id="KW-0378">Hydrolase</keyword>
<evidence type="ECO:0000256" key="1">
    <source>
        <dbReference type="SAM" id="MobiDB-lite"/>
    </source>
</evidence>
<dbReference type="NCBIfam" id="NF046051">
    <property type="entry name" value="restrict_EcoAI"/>
    <property type="match status" value="1"/>
</dbReference>
<dbReference type="GO" id="GO:0006304">
    <property type="term" value="P:DNA modification"/>
    <property type="evidence" value="ECO:0007669"/>
    <property type="project" value="InterPro"/>
</dbReference>
<dbReference type="InterPro" id="IPR013670">
    <property type="entry name" value="EcoEI_R_C_dom"/>
</dbReference>
<dbReference type="Gene3D" id="3.40.50.300">
    <property type="entry name" value="P-loop containing nucleotide triphosphate hydrolases"/>
    <property type="match status" value="2"/>
</dbReference>